<dbReference type="FunFam" id="1.10.287.660:FF:000001">
    <property type="entry name" value="pre-mRNA-splicing factor ISY1 homolog"/>
    <property type="match status" value="1"/>
</dbReference>
<evidence type="ECO:0000313" key="6">
    <source>
        <dbReference type="EMBL" id="KAF2069562.1"/>
    </source>
</evidence>
<dbReference type="InterPro" id="IPR037200">
    <property type="entry name" value="Isy1_sf"/>
</dbReference>
<gene>
    <name evidence="6" type="ORF">CYY_009118</name>
</gene>
<dbReference type="PANTHER" id="PTHR13021">
    <property type="entry name" value="PRE-MRNA-SPLICING FACTOR ISY1"/>
    <property type="match status" value="1"/>
</dbReference>
<protein>
    <recommendedName>
        <fullName evidence="8">Pre-mRNA-splicing factor ISY1</fullName>
    </recommendedName>
</protein>
<comment type="subcellular location">
    <subcellularLocation>
        <location evidence="1">Nucleus</location>
    </subcellularLocation>
</comment>
<dbReference type="GO" id="GO:0005634">
    <property type="term" value="C:nucleus"/>
    <property type="evidence" value="ECO:0007669"/>
    <property type="project" value="UniProtKB-SubCell"/>
</dbReference>
<comment type="caution">
    <text evidence="6">The sequence shown here is derived from an EMBL/GenBank/DDBJ whole genome shotgun (WGS) entry which is preliminary data.</text>
</comment>
<evidence type="ECO:0000256" key="5">
    <source>
        <dbReference type="SAM" id="MobiDB-lite"/>
    </source>
</evidence>
<feature type="coiled-coil region" evidence="4">
    <location>
        <begin position="163"/>
        <end position="190"/>
    </location>
</feature>
<dbReference type="EMBL" id="AJWJ01000639">
    <property type="protein sequence ID" value="KAF2069562.1"/>
    <property type="molecule type" value="Genomic_DNA"/>
</dbReference>
<dbReference type="OrthoDB" id="1739576at2759"/>
<feature type="compositionally biased region" description="Basic and acidic residues" evidence="5">
    <location>
        <begin position="212"/>
        <end position="223"/>
    </location>
</feature>
<feature type="compositionally biased region" description="Low complexity" evidence="5">
    <location>
        <begin position="226"/>
        <end position="240"/>
    </location>
</feature>
<dbReference type="AlphaFoldDB" id="A0A8J4PM44"/>
<reference evidence="6" key="1">
    <citation type="submission" date="2020-01" db="EMBL/GenBank/DDBJ databases">
        <title>Development of genomics and gene disruption for Polysphondylium violaceum indicates a role for the polyketide synthase stlB in stalk morphogenesis.</title>
        <authorList>
            <person name="Narita B."/>
            <person name="Kawabe Y."/>
            <person name="Kin K."/>
            <person name="Saito T."/>
            <person name="Gibbs R."/>
            <person name="Kuspa A."/>
            <person name="Muzny D."/>
            <person name="Queller D."/>
            <person name="Richards S."/>
            <person name="Strassman J."/>
            <person name="Sucgang R."/>
            <person name="Worley K."/>
            <person name="Schaap P."/>
        </authorList>
    </citation>
    <scope>NUCLEOTIDE SEQUENCE</scope>
    <source>
        <strain evidence="6">QSvi11</strain>
    </source>
</reference>
<keyword evidence="4" id="KW-0175">Coiled coil</keyword>
<dbReference type="InterPro" id="IPR009360">
    <property type="entry name" value="Isy1"/>
</dbReference>
<keyword evidence="7" id="KW-1185">Reference proteome</keyword>
<dbReference type="Gene3D" id="1.10.287.660">
    <property type="entry name" value="Helix hairpin bin"/>
    <property type="match status" value="1"/>
</dbReference>
<evidence type="ECO:0000313" key="7">
    <source>
        <dbReference type="Proteomes" id="UP000695562"/>
    </source>
</evidence>
<evidence type="ECO:0000256" key="4">
    <source>
        <dbReference type="SAM" id="Coils"/>
    </source>
</evidence>
<dbReference type="InterPro" id="IPR029012">
    <property type="entry name" value="Helix_hairpin_bin_sf"/>
</dbReference>
<evidence type="ECO:0000256" key="2">
    <source>
        <dbReference type="ARBA" id="ARBA00007002"/>
    </source>
</evidence>
<name>A0A8J4PM44_9MYCE</name>
<accession>A0A8J4PM44</accession>
<evidence type="ECO:0000256" key="3">
    <source>
        <dbReference type="ARBA" id="ARBA00023242"/>
    </source>
</evidence>
<dbReference type="SUPFAM" id="SSF140102">
    <property type="entry name" value="ISY1 domain-like"/>
    <property type="match status" value="1"/>
</dbReference>
<dbReference type="Proteomes" id="UP000695562">
    <property type="component" value="Unassembled WGS sequence"/>
</dbReference>
<evidence type="ECO:0008006" key="8">
    <source>
        <dbReference type="Google" id="ProtNLM"/>
    </source>
</evidence>
<sequence length="278" mass="32888">MARNEEKAQSMLNRFLKLKDSESKYEQRRPHLSSDCDSLVDAEKWRKQIIREISKGITDIQNSSIGEYKIRDLNDQINKLTREKYHWEKRILELGGANYRAIAPKITDANGKEPLGQGLYKYYGEARNLPGVKELFDKPEKLEIKRSKIELLKFVDSDYYGYRDDEDGALEQLEREYENYAIEKKVEEWKTEQKEKYQMKSTVRGATRSSRIKNDSDNDRMDTTDENNNNDINENNDLNTTTITQNQFKSHVPLPTKEELEQMILEKKKEELRKRYAQ</sequence>
<dbReference type="Pfam" id="PF06246">
    <property type="entry name" value="Isy1"/>
    <property type="match status" value="1"/>
</dbReference>
<organism evidence="6 7">
    <name type="scientific">Polysphondylium violaceum</name>
    <dbReference type="NCBI Taxonomy" id="133409"/>
    <lineage>
        <taxon>Eukaryota</taxon>
        <taxon>Amoebozoa</taxon>
        <taxon>Evosea</taxon>
        <taxon>Eumycetozoa</taxon>
        <taxon>Dictyostelia</taxon>
        <taxon>Dictyosteliales</taxon>
        <taxon>Dictyosteliaceae</taxon>
        <taxon>Polysphondylium</taxon>
    </lineage>
</organism>
<dbReference type="GO" id="GO:0000350">
    <property type="term" value="P:generation of catalytic spliceosome for second transesterification step"/>
    <property type="evidence" value="ECO:0007669"/>
    <property type="project" value="InterPro"/>
</dbReference>
<proteinExistence type="inferred from homology"/>
<evidence type="ECO:0000256" key="1">
    <source>
        <dbReference type="ARBA" id="ARBA00004123"/>
    </source>
</evidence>
<comment type="similarity">
    <text evidence="2">Belongs to the ISY1 family.</text>
</comment>
<keyword evidence="3" id="KW-0539">Nucleus</keyword>
<feature type="region of interest" description="Disordered" evidence="5">
    <location>
        <begin position="193"/>
        <end position="240"/>
    </location>
</feature>